<comment type="caution">
    <text evidence="2">The sequence shown here is derived from an EMBL/GenBank/DDBJ whole genome shotgun (WGS) entry which is preliminary data.</text>
</comment>
<name>A0A370V3Q9_9ESCH</name>
<gene>
    <name evidence="2" type="ORF">C4A13_04030</name>
</gene>
<proteinExistence type="predicted"/>
<accession>A0A370V3Q9</accession>
<evidence type="ECO:0000313" key="2">
    <source>
        <dbReference type="EMBL" id="RDR23606.1"/>
    </source>
</evidence>
<evidence type="ECO:0000313" key="3">
    <source>
        <dbReference type="Proteomes" id="UP000254454"/>
    </source>
</evidence>
<dbReference type="Proteomes" id="UP000254454">
    <property type="component" value="Unassembled WGS sequence"/>
</dbReference>
<keyword evidence="1" id="KW-0812">Transmembrane</keyword>
<feature type="transmembrane region" description="Helical" evidence="1">
    <location>
        <begin position="34"/>
        <end position="60"/>
    </location>
</feature>
<reference evidence="2 3" key="1">
    <citation type="submission" date="2018-06" db="EMBL/GenBank/DDBJ databases">
        <title>Recombination Drives Gene Content and Phenotype Evolution in Wild Type E. coli Strains.</title>
        <authorList>
            <person name="Field C.M."/>
            <person name="Silander O.K."/>
            <person name="Van Nimwegen E."/>
        </authorList>
    </citation>
    <scope>NUCLEOTIDE SEQUENCE [LARGE SCALE GENOMIC DNA]</scope>
    <source>
        <strain evidence="2 3">SC344</strain>
    </source>
</reference>
<protein>
    <submittedName>
        <fullName evidence="2">Uncharacterized protein</fullName>
    </submittedName>
</protein>
<keyword evidence="1" id="KW-1133">Transmembrane helix</keyword>
<dbReference type="AlphaFoldDB" id="A0A370V3Q9"/>
<feature type="transmembrane region" description="Helical" evidence="1">
    <location>
        <begin position="6"/>
        <end position="27"/>
    </location>
</feature>
<dbReference type="EMBL" id="QONO01000193">
    <property type="protein sequence ID" value="RDR23606.1"/>
    <property type="molecule type" value="Genomic_DNA"/>
</dbReference>
<evidence type="ECO:0000256" key="1">
    <source>
        <dbReference type="SAM" id="Phobius"/>
    </source>
</evidence>
<keyword evidence="1" id="KW-0472">Membrane</keyword>
<sequence>MSEHLFPYVLLGWLFFCTFWFVFLNYLSLEEPHYPLWACYVIQTINGIIIVLNVIVIPVLTVTVFRPFLTSVNC</sequence>
<organism evidence="2 3">
    <name type="scientific">Escherichia marmotae</name>
    <dbReference type="NCBI Taxonomy" id="1499973"/>
    <lineage>
        <taxon>Bacteria</taxon>
        <taxon>Pseudomonadati</taxon>
        <taxon>Pseudomonadota</taxon>
        <taxon>Gammaproteobacteria</taxon>
        <taxon>Enterobacterales</taxon>
        <taxon>Enterobacteriaceae</taxon>
        <taxon>Escherichia</taxon>
    </lineage>
</organism>